<evidence type="ECO:0000259" key="4">
    <source>
        <dbReference type="PROSITE" id="PS50949"/>
    </source>
</evidence>
<dbReference type="PROSITE" id="PS50949">
    <property type="entry name" value="HTH_GNTR"/>
    <property type="match status" value="1"/>
</dbReference>
<feature type="domain" description="HTH gntR-type" evidence="4">
    <location>
        <begin position="2"/>
        <end position="69"/>
    </location>
</feature>
<keyword evidence="3" id="KW-0804">Transcription</keyword>
<keyword evidence="2" id="KW-0238">DNA-binding</keyword>
<evidence type="ECO:0000256" key="1">
    <source>
        <dbReference type="ARBA" id="ARBA00023015"/>
    </source>
</evidence>
<dbReference type="EMBL" id="QGLE01000001">
    <property type="protein sequence ID" value="PWR25447.1"/>
    <property type="molecule type" value="Genomic_DNA"/>
</dbReference>
<dbReference type="Proteomes" id="UP000245461">
    <property type="component" value="Unassembled WGS sequence"/>
</dbReference>
<dbReference type="InterPro" id="IPR036388">
    <property type="entry name" value="WH-like_DNA-bd_sf"/>
</dbReference>
<reference evidence="5 6" key="1">
    <citation type="submission" date="2018-05" db="EMBL/GenBank/DDBJ databases">
        <title>Zavarzinia sp. HR-AS.</title>
        <authorList>
            <person name="Lee Y."/>
            <person name="Jeon C.O."/>
        </authorList>
    </citation>
    <scope>NUCLEOTIDE SEQUENCE [LARGE SCALE GENOMIC DNA]</scope>
    <source>
        <strain evidence="5 6">HR-AS</strain>
    </source>
</reference>
<dbReference type="OrthoDB" id="9812290at2"/>
<accession>A0A317EEJ1</accession>
<dbReference type="PANTHER" id="PTHR43537:SF5">
    <property type="entry name" value="UXU OPERON TRANSCRIPTIONAL REGULATOR"/>
    <property type="match status" value="1"/>
</dbReference>
<dbReference type="InterPro" id="IPR008920">
    <property type="entry name" value="TF_FadR/GntR_C"/>
</dbReference>
<keyword evidence="1" id="KW-0805">Transcription regulation</keyword>
<dbReference type="InterPro" id="IPR036390">
    <property type="entry name" value="WH_DNA-bd_sf"/>
</dbReference>
<dbReference type="InterPro" id="IPR000524">
    <property type="entry name" value="Tscrpt_reg_HTH_GntR"/>
</dbReference>
<dbReference type="RefSeq" id="WP_109901449.1">
    <property type="nucleotide sequence ID" value="NZ_QGLE01000001.1"/>
</dbReference>
<protein>
    <submittedName>
        <fullName evidence="5">GntR family transcriptional regulator</fullName>
    </submittedName>
</protein>
<dbReference type="SMART" id="SM00345">
    <property type="entry name" value="HTH_GNTR"/>
    <property type="match status" value="1"/>
</dbReference>
<evidence type="ECO:0000313" key="6">
    <source>
        <dbReference type="Proteomes" id="UP000245461"/>
    </source>
</evidence>
<evidence type="ECO:0000256" key="3">
    <source>
        <dbReference type="ARBA" id="ARBA00023163"/>
    </source>
</evidence>
<dbReference type="SUPFAM" id="SSF48008">
    <property type="entry name" value="GntR ligand-binding domain-like"/>
    <property type="match status" value="1"/>
</dbReference>
<gene>
    <name evidence="5" type="ORF">DKG74_00230</name>
</gene>
<dbReference type="Pfam" id="PF07729">
    <property type="entry name" value="FCD"/>
    <property type="match status" value="1"/>
</dbReference>
<dbReference type="Gene3D" id="1.20.120.530">
    <property type="entry name" value="GntR ligand-binding domain-like"/>
    <property type="match status" value="1"/>
</dbReference>
<dbReference type="Pfam" id="PF00392">
    <property type="entry name" value="GntR"/>
    <property type="match status" value="1"/>
</dbReference>
<dbReference type="SMART" id="SM00895">
    <property type="entry name" value="FCD"/>
    <property type="match status" value="1"/>
</dbReference>
<dbReference type="AlphaFoldDB" id="A0A317EEJ1"/>
<dbReference type="GO" id="GO:0003677">
    <property type="term" value="F:DNA binding"/>
    <property type="evidence" value="ECO:0007669"/>
    <property type="project" value="UniProtKB-KW"/>
</dbReference>
<dbReference type="Gene3D" id="1.10.10.10">
    <property type="entry name" value="Winged helix-like DNA-binding domain superfamily/Winged helix DNA-binding domain"/>
    <property type="match status" value="1"/>
</dbReference>
<dbReference type="InterPro" id="IPR011711">
    <property type="entry name" value="GntR_C"/>
</dbReference>
<evidence type="ECO:0000313" key="5">
    <source>
        <dbReference type="EMBL" id="PWR25447.1"/>
    </source>
</evidence>
<dbReference type="CDD" id="cd07377">
    <property type="entry name" value="WHTH_GntR"/>
    <property type="match status" value="1"/>
</dbReference>
<keyword evidence="6" id="KW-1185">Reference proteome</keyword>
<dbReference type="PRINTS" id="PR00035">
    <property type="entry name" value="HTHGNTR"/>
</dbReference>
<dbReference type="SUPFAM" id="SSF46785">
    <property type="entry name" value="Winged helix' DNA-binding domain"/>
    <property type="match status" value="1"/>
</dbReference>
<sequence length="229" mass="25400">MSSRSGEIATILTRAIMGQRLTPGAKLGERELAEALGVSRIVVRQALIRMAEDGLVTIERNRGAFVSRLSLQETLQIYEAMTVIEQGAAALAVTRVGTTAWAAIRRQAELQRQAAHDSNHGLSDHLGIGFHFDLVRLAGNRVLEDMHAQLTRRVTLLHSIYRSEFDQCALADDHLRILDLIEKRQLKKAQDLIAEHNRVIVKGFFLEESEAKRPLPLAEAIAPFLATPA</sequence>
<name>A0A317EEJ1_9PROT</name>
<evidence type="ECO:0000256" key="2">
    <source>
        <dbReference type="ARBA" id="ARBA00023125"/>
    </source>
</evidence>
<dbReference type="PANTHER" id="PTHR43537">
    <property type="entry name" value="TRANSCRIPTIONAL REGULATOR, GNTR FAMILY"/>
    <property type="match status" value="1"/>
</dbReference>
<organism evidence="5 6">
    <name type="scientific">Zavarzinia aquatilis</name>
    <dbReference type="NCBI Taxonomy" id="2211142"/>
    <lineage>
        <taxon>Bacteria</taxon>
        <taxon>Pseudomonadati</taxon>
        <taxon>Pseudomonadota</taxon>
        <taxon>Alphaproteobacteria</taxon>
        <taxon>Rhodospirillales</taxon>
        <taxon>Zavarziniaceae</taxon>
        <taxon>Zavarzinia</taxon>
    </lineage>
</organism>
<dbReference type="GO" id="GO:0003700">
    <property type="term" value="F:DNA-binding transcription factor activity"/>
    <property type="evidence" value="ECO:0007669"/>
    <property type="project" value="InterPro"/>
</dbReference>
<proteinExistence type="predicted"/>
<comment type="caution">
    <text evidence="5">The sequence shown here is derived from an EMBL/GenBank/DDBJ whole genome shotgun (WGS) entry which is preliminary data.</text>
</comment>